<dbReference type="PRINTS" id="PR00723">
    <property type="entry name" value="SUBTILISIN"/>
</dbReference>
<dbReference type="SUPFAM" id="SSF52743">
    <property type="entry name" value="Subtilisin-like"/>
    <property type="match status" value="1"/>
</dbReference>
<keyword evidence="3 5" id="KW-0378">Hydrolase</keyword>
<evidence type="ECO:0000259" key="8">
    <source>
        <dbReference type="Pfam" id="PF00082"/>
    </source>
</evidence>
<comment type="caution">
    <text evidence="10">The sequence shown here is derived from an EMBL/GenBank/DDBJ whole genome shotgun (WGS) entry which is preliminary data.</text>
</comment>
<protein>
    <recommendedName>
        <fullName evidence="12">Peptidase S8/S53 domain-containing protein</fullName>
    </recommendedName>
</protein>
<dbReference type="Gene3D" id="2.60.40.10">
    <property type="entry name" value="Immunoglobulins"/>
    <property type="match status" value="1"/>
</dbReference>
<evidence type="ECO:0000256" key="5">
    <source>
        <dbReference type="PROSITE-ProRule" id="PRU01240"/>
    </source>
</evidence>
<dbReference type="PANTHER" id="PTHR10795">
    <property type="entry name" value="PROPROTEIN CONVERTASE SUBTILISIN/KEXIN"/>
    <property type="match status" value="1"/>
</dbReference>
<dbReference type="Pfam" id="PF05922">
    <property type="entry name" value="Inhibitor_I9"/>
    <property type="match status" value="1"/>
</dbReference>
<dbReference type="PIRSF" id="PIRSF037898">
    <property type="entry name" value="Subtilisin_rel_Sputw3181_3341"/>
    <property type="match status" value="1"/>
</dbReference>
<dbReference type="Proteomes" id="UP001501757">
    <property type="component" value="Unassembled WGS sequence"/>
</dbReference>
<dbReference type="InterPro" id="IPR010259">
    <property type="entry name" value="S8pro/Inhibitor_I9"/>
</dbReference>
<comment type="similarity">
    <text evidence="1 5 6">Belongs to the peptidase S8 family.</text>
</comment>
<dbReference type="InterPro" id="IPR036852">
    <property type="entry name" value="Peptidase_S8/S53_dom_sf"/>
</dbReference>
<accession>A0ABN0X945</accession>
<feature type="domain" description="Inhibitor I9" evidence="9">
    <location>
        <begin position="37"/>
        <end position="128"/>
    </location>
</feature>
<evidence type="ECO:0000256" key="6">
    <source>
        <dbReference type="RuleBase" id="RU003355"/>
    </source>
</evidence>
<feature type="domain" description="Peptidase S8/S53" evidence="8">
    <location>
        <begin position="153"/>
        <end position="632"/>
    </location>
</feature>
<dbReference type="PROSITE" id="PS51892">
    <property type="entry name" value="SUBTILASE"/>
    <property type="match status" value="1"/>
</dbReference>
<keyword evidence="2 5" id="KW-0645">Protease</keyword>
<evidence type="ECO:0000256" key="2">
    <source>
        <dbReference type="ARBA" id="ARBA00022670"/>
    </source>
</evidence>
<evidence type="ECO:0000256" key="3">
    <source>
        <dbReference type="ARBA" id="ARBA00022801"/>
    </source>
</evidence>
<dbReference type="Gene3D" id="3.40.50.200">
    <property type="entry name" value="Peptidase S8/S53 domain"/>
    <property type="match status" value="1"/>
</dbReference>
<dbReference type="EMBL" id="BAAAEI010000012">
    <property type="protein sequence ID" value="GAA0357651.1"/>
    <property type="molecule type" value="Genomic_DNA"/>
</dbReference>
<dbReference type="InterPro" id="IPR045051">
    <property type="entry name" value="SBT"/>
</dbReference>
<dbReference type="InterPro" id="IPR022398">
    <property type="entry name" value="Peptidase_S8_His-AS"/>
</dbReference>
<keyword evidence="11" id="KW-1185">Reference proteome</keyword>
<dbReference type="InterPro" id="IPR015500">
    <property type="entry name" value="Peptidase_S8_subtilisin-rel"/>
</dbReference>
<dbReference type="Pfam" id="PF17963">
    <property type="entry name" value="Big_9"/>
    <property type="match status" value="1"/>
</dbReference>
<evidence type="ECO:0000256" key="4">
    <source>
        <dbReference type="ARBA" id="ARBA00022825"/>
    </source>
</evidence>
<dbReference type="Pfam" id="PF00082">
    <property type="entry name" value="Peptidase_S8"/>
    <property type="match status" value="1"/>
</dbReference>
<evidence type="ECO:0000256" key="7">
    <source>
        <dbReference type="SAM" id="SignalP"/>
    </source>
</evidence>
<evidence type="ECO:0000259" key="9">
    <source>
        <dbReference type="Pfam" id="PF05922"/>
    </source>
</evidence>
<feature type="active site" description="Charge relay system" evidence="5">
    <location>
        <position position="239"/>
    </location>
</feature>
<evidence type="ECO:0000313" key="11">
    <source>
        <dbReference type="Proteomes" id="UP001501757"/>
    </source>
</evidence>
<evidence type="ECO:0000256" key="1">
    <source>
        <dbReference type="ARBA" id="ARBA00011073"/>
    </source>
</evidence>
<dbReference type="InterPro" id="IPR013783">
    <property type="entry name" value="Ig-like_fold"/>
</dbReference>
<feature type="signal peptide" evidence="7">
    <location>
        <begin position="1"/>
        <end position="26"/>
    </location>
</feature>
<dbReference type="InterPro" id="IPR023828">
    <property type="entry name" value="Peptidase_S8_Ser-AS"/>
</dbReference>
<sequence length="1299" mass="138078">MPNFCRCYFVCSAKVLAIFMATATYAQGSAERLAGHYIVVLDGPTISAPSDQLQLATQSVSALARQQVHHQQQVFSRQVKRQVPGARIKRRFDTLINAVEVAIDDSQLPALLALPAVKQIYPVRMRYAHLDASHQVTGSVQGWQLLGGQQHAGKGVKIAIIDSGIQPRNPMFSDNGLDAPDLAKHSWLQENPDYCRQVGGDPNFCNNKVIIARVFPPSEDDIFHLEPGVEISPLDNNRHGSHVAGIAAGVPIDVTFEDVNVSLSGVAPGAYLMVYKALFDNGGVVRGSDAMLLQALEYAVKDGADVINNSWGAIQDEDPQASVFAAVFAVAEQMGIVIVNSAGNNGAWGDNAINCPGCIESGITVANSTHGRTFGHKITLGDMQIVSSSGDNLLAFEDLQLPLMSARNLSSDACNSISTTVFSGAAALIDYNNGCPLDTLAHNVAQAGGQALLIYQENLSDFETLRPFNQISGDFPVPVLGLTREQGRMLQERALTPISVTISGNREALVDESLYNQLNPGSSVGPNTNPNVLKPDITAPGTDILSAAAPRPDVIFPPGLPPMSDPDNEQPVFALISGTSMSSPQVAGAAALLRQAHPDWSAAQIKTALTSTASASIKKEQATATPFEQGAGLLNIAAAIEATLTFTSASHAHGACVARCHFANQITNVSDQDQSVQVSIQLDHPLASYTLAQPYFDLSAAGSSGSSANLSFSIDTSAVENATWVFGRVVLTLSNGKIQQLPIAVYANDNSDTRALSSNISLGPDGQLNATTRVRNIDFVSPPSLSISTPDFATILANSIRTDTSNGQTNQLAINSDGKLLWRGTLSAGNMQLQPTTAWNAPTLKASGVPPVACQDSCFAFSKQVDFPFIYHGQQYQGITVSSNGFIVAGQMELGPFDANPVMTLPSEDKLNNVIAPLWAEYDLRNPGNPDDSGQGELYIDTVSWQGEEYLVVEWNQVGLFGYDEEGYEPYTFQVIIKANSDQILFNYLHVTQLVNAIIGAENHDATLGVTYSPQTNGLTLPMPIQGSNVSLALTSQPAGMADIHYAIALQAAGIQAQADEIRIEEDQSVSIDVLKNDNPPRDLVITAELTGTKQRTEAQRLMSLPLPPLDASTLSILSAPLQGRAAVVEGRINYTPDPNFNGHDTLTYQVADQTGELSTATQVTLIVSAVNDAPSIDTIATQLVAPGTDVSVIAQGRDAENDSLTWTWTQTAGPAVSMTTDANQLQFRAPNNPAGASLSFSVTASDGLLSSTPQQAKVTVRATEKAADNRSGGSLHCALLYLLILLMARKASLTLCNA</sequence>
<feature type="chain" id="PRO_5045979940" description="Peptidase S8/S53 domain-containing protein" evidence="7">
    <location>
        <begin position="27"/>
        <end position="1299"/>
    </location>
</feature>
<dbReference type="InterPro" id="IPR023827">
    <property type="entry name" value="Peptidase_S8_Asp-AS"/>
</dbReference>
<gene>
    <name evidence="10" type="ORF">GCM10009092_22340</name>
</gene>
<feature type="active site" description="Charge relay system" evidence="5">
    <location>
        <position position="162"/>
    </location>
</feature>
<organism evidence="10 11">
    <name type="scientific">Bowmanella denitrificans</name>
    <dbReference type="NCBI Taxonomy" id="366582"/>
    <lineage>
        <taxon>Bacteria</taxon>
        <taxon>Pseudomonadati</taxon>
        <taxon>Pseudomonadota</taxon>
        <taxon>Gammaproteobacteria</taxon>
        <taxon>Alteromonadales</taxon>
        <taxon>Alteromonadaceae</taxon>
        <taxon>Bowmanella</taxon>
    </lineage>
</organism>
<dbReference type="Gene3D" id="2.60.40.2810">
    <property type="match status" value="1"/>
</dbReference>
<name>A0ABN0X945_9ALTE</name>
<dbReference type="PROSITE" id="PS00136">
    <property type="entry name" value="SUBTILASE_ASP"/>
    <property type="match status" value="1"/>
</dbReference>
<evidence type="ECO:0000313" key="10">
    <source>
        <dbReference type="EMBL" id="GAA0357651.1"/>
    </source>
</evidence>
<keyword evidence="4 5" id="KW-0720">Serine protease</keyword>
<dbReference type="PROSITE" id="PS00138">
    <property type="entry name" value="SUBTILASE_SER"/>
    <property type="match status" value="1"/>
</dbReference>
<keyword evidence="7" id="KW-0732">Signal</keyword>
<reference evidence="10 11" key="1">
    <citation type="journal article" date="2019" name="Int. J. Syst. Evol. Microbiol.">
        <title>The Global Catalogue of Microorganisms (GCM) 10K type strain sequencing project: providing services to taxonomists for standard genome sequencing and annotation.</title>
        <authorList>
            <consortium name="The Broad Institute Genomics Platform"/>
            <consortium name="The Broad Institute Genome Sequencing Center for Infectious Disease"/>
            <person name="Wu L."/>
            <person name="Ma J."/>
        </authorList>
    </citation>
    <scope>NUCLEOTIDE SEQUENCE [LARGE SCALE GENOMIC DNA]</scope>
    <source>
        <strain evidence="10 11">JCM 13378</strain>
    </source>
</reference>
<feature type="active site" description="Charge relay system" evidence="5">
    <location>
        <position position="580"/>
    </location>
</feature>
<proteinExistence type="inferred from homology"/>
<dbReference type="InterPro" id="IPR000209">
    <property type="entry name" value="Peptidase_S8/S53_dom"/>
</dbReference>
<dbReference type="InterPro" id="IPR017312">
    <property type="entry name" value="Subtilisin_Alteromonadales"/>
</dbReference>
<dbReference type="PROSITE" id="PS00137">
    <property type="entry name" value="SUBTILASE_HIS"/>
    <property type="match status" value="1"/>
</dbReference>
<dbReference type="Gene3D" id="3.50.30.30">
    <property type="match status" value="1"/>
</dbReference>
<evidence type="ECO:0008006" key="12">
    <source>
        <dbReference type="Google" id="ProtNLM"/>
    </source>
</evidence>